<reference evidence="3 4" key="1">
    <citation type="journal article" date="2015" name="Proc. Natl. Acad. Sci. U.S.A.">
        <title>The resurrection genome of Boea hygrometrica: A blueprint for survival of dehydration.</title>
        <authorList>
            <person name="Xiao L."/>
            <person name="Yang G."/>
            <person name="Zhang L."/>
            <person name="Yang X."/>
            <person name="Zhao S."/>
            <person name="Ji Z."/>
            <person name="Zhou Q."/>
            <person name="Hu M."/>
            <person name="Wang Y."/>
            <person name="Chen M."/>
            <person name="Xu Y."/>
            <person name="Jin H."/>
            <person name="Xiao X."/>
            <person name="Hu G."/>
            <person name="Bao F."/>
            <person name="Hu Y."/>
            <person name="Wan P."/>
            <person name="Li L."/>
            <person name="Deng X."/>
            <person name="Kuang T."/>
            <person name="Xiang C."/>
            <person name="Zhu J.K."/>
            <person name="Oliver M.J."/>
            <person name="He Y."/>
        </authorList>
    </citation>
    <scope>NUCLEOTIDE SEQUENCE [LARGE SCALE GENOMIC DNA]</scope>
    <source>
        <strain evidence="4">cv. XS01</strain>
    </source>
</reference>
<feature type="region of interest" description="Disordered" evidence="2">
    <location>
        <begin position="156"/>
        <end position="189"/>
    </location>
</feature>
<evidence type="ECO:0000313" key="4">
    <source>
        <dbReference type="Proteomes" id="UP000250235"/>
    </source>
</evidence>
<evidence type="ECO:0000313" key="3">
    <source>
        <dbReference type="EMBL" id="KZV46620.1"/>
    </source>
</evidence>
<sequence length="189" mass="21066">MLILTLAPSAGNGLGGEVVRRLTRAHRAVNATRRSFDEAMGQHAKLVARLEELDALRDQEQRAAEAREEALEAQLAVEKAARAAEEQPMRSELDAVLAKKTAVEVELEETKGRAGRGWAPEEKALKYFMSGFSGCLGQFRDNGYSEEEHPFLDFKKALADMDDEEEAEEVEEEEEEEEDDADANSPRFP</sequence>
<accession>A0A2Z7CHY0</accession>
<keyword evidence="1" id="KW-0175">Coiled coil</keyword>
<evidence type="ECO:0000256" key="2">
    <source>
        <dbReference type="SAM" id="MobiDB-lite"/>
    </source>
</evidence>
<organism evidence="3 4">
    <name type="scientific">Dorcoceras hygrometricum</name>
    <dbReference type="NCBI Taxonomy" id="472368"/>
    <lineage>
        <taxon>Eukaryota</taxon>
        <taxon>Viridiplantae</taxon>
        <taxon>Streptophyta</taxon>
        <taxon>Embryophyta</taxon>
        <taxon>Tracheophyta</taxon>
        <taxon>Spermatophyta</taxon>
        <taxon>Magnoliopsida</taxon>
        <taxon>eudicotyledons</taxon>
        <taxon>Gunneridae</taxon>
        <taxon>Pentapetalae</taxon>
        <taxon>asterids</taxon>
        <taxon>lamiids</taxon>
        <taxon>Lamiales</taxon>
        <taxon>Gesneriaceae</taxon>
        <taxon>Didymocarpoideae</taxon>
        <taxon>Trichosporeae</taxon>
        <taxon>Loxocarpinae</taxon>
        <taxon>Dorcoceras</taxon>
    </lineage>
</organism>
<feature type="compositionally biased region" description="Acidic residues" evidence="2">
    <location>
        <begin position="160"/>
        <end position="182"/>
    </location>
</feature>
<name>A0A2Z7CHY0_9LAMI</name>
<evidence type="ECO:0000256" key="1">
    <source>
        <dbReference type="SAM" id="Coils"/>
    </source>
</evidence>
<proteinExistence type="predicted"/>
<feature type="coiled-coil region" evidence="1">
    <location>
        <begin position="43"/>
        <end position="83"/>
    </location>
</feature>
<dbReference type="AlphaFoldDB" id="A0A2Z7CHY0"/>
<protein>
    <submittedName>
        <fullName evidence="3">Uncharacterized protein</fullName>
    </submittedName>
</protein>
<gene>
    <name evidence="3" type="ORF">F511_39072</name>
</gene>
<dbReference type="EMBL" id="KQ995459">
    <property type="protein sequence ID" value="KZV46620.1"/>
    <property type="molecule type" value="Genomic_DNA"/>
</dbReference>
<dbReference type="Proteomes" id="UP000250235">
    <property type="component" value="Unassembled WGS sequence"/>
</dbReference>
<keyword evidence="4" id="KW-1185">Reference proteome</keyword>